<protein>
    <submittedName>
        <fullName evidence="2">Uncharacterized protein</fullName>
    </submittedName>
</protein>
<proteinExistence type="predicted"/>
<accession>A0A5A9PLA2</accession>
<dbReference type="EMBL" id="SOYY01000003">
    <property type="protein sequence ID" value="KAA0722920.1"/>
    <property type="molecule type" value="Genomic_DNA"/>
</dbReference>
<organism evidence="2 3">
    <name type="scientific">Triplophysa tibetana</name>
    <dbReference type="NCBI Taxonomy" id="1572043"/>
    <lineage>
        <taxon>Eukaryota</taxon>
        <taxon>Metazoa</taxon>
        <taxon>Chordata</taxon>
        <taxon>Craniata</taxon>
        <taxon>Vertebrata</taxon>
        <taxon>Euteleostomi</taxon>
        <taxon>Actinopterygii</taxon>
        <taxon>Neopterygii</taxon>
        <taxon>Teleostei</taxon>
        <taxon>Ostariophysi</taxon>
        <taxon>Cypriniformes</taxon>
        <taxon>Nemacheilidae</taxon>
        <taxon>Triplophysa</taxon>
    </lineage>
</organism>
<evidence type="ECO:0000313" key="3">
    <source>
        <dbReference type="Proteomes" id="UP000324632"/>
    </source>
</evidence>
<sequence length="191" mass="19831">MGTALTGNLSRTGLSSLQARGRPARVYTGEKAALPSQPPGGACLVMDGMPILNQCLDKKGTRQCGQLSSSQGLYRVTKGTVCFIIPTGVVRRLAELTICHGGSPERRLAPPTYLPSGTAAHTVGLRVVAAVVCVRPYASPGREVGFAGHSPMECVIGSKYTRGEPKNYVSKSAPGPEKGSGFGDEAGAVPY</sequence>
<evidence type="ECO:0000256" key="1">
    <source>
        <dbReference type="SAM" id="MobiDB-lite"/>
    </source>
</evidence>
<dbReference type="AlphaFoldDB" id="A0A5A9PLA2"/>
<name>A0A5A9PLA2_9TELE</name>
<reference evidence="2 3" key="1">
    <citation type="journal article" date="2019" name="Mol. Ecol. Resour.">
        <title>Chromosome-level genome assembly of Triplophysa tibetana, a fish adapted to the harsh high-altitude environment of the Tibetan Plateau.</title>
        <authorList>
            <person name="Yang X."/>
            <person name="Liu H."/>
            <person name="Ma Z."/>
            <person name="Zou Y."/>
            <person name="Zou M."/>
            <person name="Mao Y."/>
            <person name="Li X."/>
            <person name="Wang H."/>
            <person name="Chen T."/>
            <person name="Wang W."/>
            <person name="Yang R."/>
        </authorList>
    </citation>
    <scope>NUCLEOTIDE SEQUENCE [LARGE SCALE GENOMIC DNA]</scope>
    <source>
        <strain evidence="2">TTIB1903HZAU</strain>
        <tissue evidence="2">Muscle</tissue>
    </source>
</reference>
<feature type="region of interest" description="Disordered" evidence="1">
    <location>
        <begin position="167"/>
        <end position="191"/>
    </location>
</feature>
<keyword evidence="3" id="KW-1185">Reference proteome</keyword>
<dbReference type="Proteomes" id="UP000324632">
    <property type="component" value="Chromosome 3"/>
</dbReference>
<evidence type="ECO:0000313" key="2">
    <source>
        <dbReference type="EMBL" id="KAA0722920.1"/>
    </source>
</evidence>
<comment type="caution">
    <text evidence="2">The sequence shown here is derived from an EMBL/GenBank/DDBJ whole genome shotgun (WGS) entry which is preliminary data.</text>
</comment>
<gene>
    <name evidence="2" type="ORF">E1301_Tti013652</name>
</gene>